<dbReference type="eggNOG" id="COG0663">
    <property type="taxonomic scope" value="Bacteria"/>
</dbReference>
<evidence type="ECO:0000313" key="2">
    <source>
        <dbReference type="Proteomes" id="UP000004947"/>
    </source>
</evidence>
<keyword evidence="2" id="KW-1185">Reference proteome</keyword>
<dbReference type="Pfam" id="PF00132">
    <property type="entry name" value="Hexapep"/>
    <property type="match status" value="2"/>
</dbReference>
<comment type="caution">
    <text evidence="1">The sequence shown here is derived from an EMBL/GenBank/DDBJ whole genome shotgun (WGS) entry which is preliminary data.</text>
</comment>
<dbReference type="AlphaFoldDB" id="A6DL13"/>
<dbReference type="InterPro" id="IPR001451">
    <property type="entry name" value="Hexapep"/>
</dbReference>
<dbReference type="EMBL" id="ABCK01000008">
    <property type="protein sequence ID" value="EDM27615.1"/>
    <property type="molecule type" value="Genomic_DNA"/>
</dbReference>
<dbReference type="PANTHER" id="PTHR13061:SF56">
    <property type="entry name" value="PROTEIN YRDA"/>
    <property type="match status" value="1"/>
</dbReference>
<dbReference type="InterPro" id="IPR050484">
    <property type="entry name" value="Transf_Hexapept/Carb_Anhydrase"/>
</dbReference>
<organism evidence="1 2">
    <name type="scientific">Lentisphaera araneosa HTCC2155</name>
    <dbReference type="NCBI Taxonomy" id="313628"/>
    <lineage>
        <taxon>Bacteria</taxon>
        <taxon>Pseudomonadati</taxon>
        <taxon>Lentisphaerota</taxon>
        <taxon>Lentisphaeria</taxon>
        <taxon>Lentisphaerales</taxon>
        <taxon>Lentisphaeraceae</taxon>
        <taxon>Lentisphaera</taxon>
    </lineage>
</organism>
<evidence type="ECO:0000313" key="1">
    <source>
        <dbReference type="EMBL" id="EDM27615.1"/>
    </source>
</evidence>
<accession>A6DL13</accession>
<dbReference type="STRING" id="313628.LNTAR_20453"/>
<dbReference type="RefSeq" id="WP_007278575.1">
    <property type="nucleotide sequence ID" value="NZ_ABCK01000008.1"/>
</dbReference>
<dbReference type="InterPro" id="IPR047324">
    <property type="entry name" value="LbH_gamma_CA-like"/>
</dbReference>
<proteinExistence type="predicted"/>
<gene>
    <name evidence="1" type="ORF">LNTAR_20453</name>
</gene>
<dbReference type="Gene3D" id="2.160.10.10">
    <property type="entry name" value="Hexapeptide repeat proteins"/>
    <property type="match status" value="1"/>
</dbReference>
<dbReference type="PANTHER" id="PTHR13061">
    <property type="entry name" value="DYNACTIN SUBUNIT P25"/>
    <property type="match status" value="1"/>
</dbReference>
<reference evidence="1 2" key="1">
    <citation type="journal article" date="2010" name="J. Bacteriol.">
        <title>Genome sequence of Lentisphaera araneosa HTCC2155T, the type species of the order Lentisphaerales in the phylum Lentisphaerae.</title>
        <authorList>
            <person name="Thrash J.C."/>
            <person name="Cho J.C."/>
            <person name="Vergin K.L."/>
            <person name="Morris R.M."/>
            <person name="Giovannoni S.J."/>
        </authorList>
    </citation>
    <scope>NUCLEOTIDE SEQUENCE [LARGE SCALE GENOMIC DNA]</scope>
    <source>
        <strain evidence="1 2">HTCC2155</strain>
    </source>
</reference>
<sequence length="175" mass="18986">MSNIREYQGIKPQLGKDVLVDETAVVIGDVAIGDHASIWPTTVIRGDVNSIRIGTGTNIQDASVLHVTHKNAANPEGYPLIIGDNVTVGHRVTLHGCHVGDYCFIGMGAIIMDGAILQERVMVGAGALVTQNAQLESGYLYLGSPAKKARPLNEEELQWLEKSADNYIRFKNTYL</sequence>
<dbReference type="SUPFAM" id="SSF51161">
    <property type="entry name" value="Trimeric LpxA-like enzymes"/>
    <property type="match status" value="1"/>
</dbReference>
<protein>
    <submittedName>
        <fullName evidence="1">Carbonic anhydrase, family 3</fullName>
    </submittedName>
</protein>
<dbReference type="Proteomes" id="UP000004947">
    <property type="component" value="Unassembled WGS sequence"/>
</dbReference>
<dbReference type="CDD" id="cd04645">
    <property type="entry name" value="LbH_gamma_CA_like"/>
    <property type="match status" value="1"/>
</dbReference>
<dbReference type="InterPro" id="IPR011004">
    <property type="entry name" value="Trimer_LpxA-like_sf"/>
</dbReference>
<name>A6DL13_9BACT</name>
<dbReference type="OrthoDB" id="9803036at2"/>